<dbReference type="PANTHER" id="PTHR11040">
    <property type="entry name" value="ZINC/IRON TRANSPORTER"/>
    <property type="match status" value="1"/>
</dbReference>
<accession>A0AAW1RM43</accession>
<gene>
    <name evidence="6" type="ORF">WJX74_008281</name>
</gene>
<dbReference type="InterPro" id="IPR003689">
    <property type="entry name" value="ZIP"/>
</dbReference>
<keyword evidence="7" id="KW-1185">Reference proteome</keyword>
<keyword evidence="3 5" id="KW-1133">Transmembrane helix</keyword>
<feature type="transmembrane region" description="Helical" evidence="5">
    <location>
        <begin position="294"/>
        <end position="315"/>
    </location>
</feature>
<feature type="transmembrane region" description="Helical" evidence="5">
    <location>
        <begin position="202"/>
        <end position="221"/>
    </location>
</feature>
<dbReference type="Proteomes" id="UP001438707">
    <property type="component" value="Unassembled WGS sequence"/>
</dbReference>
<name>A0AAW1RM43_9CHLO</name>
<feature type="transmembrane region" description="Helical" evidence="5">
    <location>
        <begin position="233"/>
        <end position="253"/>
    </location>
</feature>
<evidence type="ECO:0000313" key="6">
    <source>
        <dbReference type="EMBL" id="KAK9834708.1"/>
    </source>
</evidence>
<dbReference type="GO" id="GO:0016020">
    <property type="term" value="C:membrane"/>
    <property type="evidence" value="ECO:0007669"/>
    <property type="project" value="UniProtKB-SubCell"/>
</dbReference>
<dbReference type="PANTHER" id="PTHR11040:SF140">
    <property type="entry name" value="ZRT (ZRT), IRT- (IRT-) LIKE PROTEIN TRANSPORTER"/>
    <property type="match status" value="1"/>
</dbReference>
<evidence type="ECO:0000313" key="7">
    <source>
        <dbReference type="Proteomes" id="UP001438707"/>
    </source>
</evidence>
<dbReference type="Pfam" id="PF02535">
    <property type="entry name" value="Zip"/>
    <property type="match status" value="1"/>
</dbReference>
<dbReference type="GO" id="GO:0005385">
    <property type="term" value="F:zinc ion transmembrane transporter activity"/>
    <property type="evidence" value="ECO:0007669"/>
    <property type="project" value="TreeGrafter"/>
</dbReference>
<proteinExistence type="predicted"/>
<feature type="transmembrane region" description="Helical" evidence="5">
    <location>
        <begin position="335"/>
        <end position="354"/>
    </location>
</feature>
<comment type="subcellular location">
    <subcellularLocation>
        <location evidence="1">Membrane</location>
        <topology evidence="1">Multi-pass membrane protein</topology>
    </subcellularLocation>
</comment>
<feature type="transmembrane region" description="Helical" evidence="5">
    <location>
        <begin position="108"/>
        <end position="130"/>
    </location>
</feature>
<comment type="caution">
    <text evidence="6">The sequence shown here is derived from an EMBL/GenBank/DDBJ whole genome shotgun (WGS) entry which is preliminary data.</text>
</comment>
<feature type="transmembrane region" description="Helical" evidence="5">
    <location>
        <begin position="36"/>
        <end position="56"/>
    </location>
</feature>
<dbReference type="AlphaFoldDB" id="A0AAW1RM43"/>
<evidence type="ECO:0000256" key="2">
    <source>
        <dbReference type="ARBA" id="ARBA00022692"/>
    </source>
</evidence>
<sequence length="357" mass="38072">MDIALAASVVGRRLLHGGEEHGDADEPHESTHTLKWVFAAVIFLESLLGILLPFLLKSRLRLFQSPKFLSIINCFAGGVFLTFGFMHLLPDAAEDAEDLEIENYPTAYLFATVGFFLVFFVQKVLTPLLVPTEGDFGSQQGRSCCTTGATAILGNATLAPQGVPAKDGKMSIGKPFDEEAGPGMNGCSCDNTAVQRPRASGALAWIAPIILFLGLCVHSVFEGLAVGLQTTNAAVVTAGVAMVTHKWVESIALSSMCIRARAKAWQILLVLLAFGVMAFVGVAIGVAVTDSSPWTEMVLFGLISGGFIYIGGYEIIHGEFSPGCSSRISSRMWRVVQFTAMFLGALLVALLQLVHGS</sequence>
<organism evidence="6 7">
    <name type="scientific">Apatococcus lobatus</name>
    <dbReference type="NCBI Taxonomy" id="904363"/>
    <lineage>
        <taxon>Eukaryota</taxon>
        <taxon>Viridiplantae</taxon>
        <taxon>Chlorophyta</taxon>
        <taxon>core chlorophytes</taxon>
        <taxon>Trebouxiophyceae</taxon>
        <taxon>Chlorellales</taxon>
        <taxon>Chlorellaceae</taxon>
        <taxon>Apatococcus</taxon>
    </lineage>
</organism>
<evidence type="ECO:0000256" key="4">
    <source>
        <dbReference type="ARBA" id="ARBA00023136"/>
    </source>
</evidence>
<protein>
    <submittedName>
        <fullName evidence="6">Uncharacterized protein</fullName>
    </submittedName>
</protein>
<evidence type="ECO:0000256" key="3">
    <source>
        <dbReference type="ARBA" id="ARBA00022989"/>
    </source>
</evidence>
<keyword evidence="2 5" id="KW-0812">Transmembrane</keyword>
<feature type="transmembrane region" description="Helical" evidence="5">
    <location>
        <begin position="68"/>
        <end position="88"/>
    </location>
</feature>
<keyword evidence="4 5" id="KW-0472">Membrane</keyword>
<reference evidence="6 7" key="1">
    <citation type="journal article" date="2024" name="Nat. Commun.">
        <title>Phylogenomics reveals the evolutionary origins of lichenization in chlorophyte algae.</title>
        <authorList>
            <person name="Puginier C."/>
            <person name="Libourel C."/>
            <person name="Otte J."/>
            <person name="Skaloud P."/>
            <person name="Haon M."/>
            <person name="Grisel S."/>
            <person name="Petersen M."/>
            <person name="Berrin J.G."/>
            <person name="Delaux P.M."/>
            <person name="Dal Grande F."/>
            <person name="Keller J."/>
        </authorList>
    </citation>
    <scope>NUCLEOTIDE SEQUENCE [LARGE SCALE GENOMIC DNA]</scope>
    <source>
        <strain evidence="6 7">SAG 2145</strain>
    </source>
</reference>
<dbReference type="EMBL" id="JALJOS010000009">
    <property type="protein sequence ID" value="KAK9834708.1"/>
    <property type="molecule type" value="Genomic_DNA"/>
</dbReference>
<feature type="transmembrane region" description="Helical" evidence="5">
    <location>
        <begin position="265"/>
        <end position="288"/>
    </location>
</feature>
<evidence type="ECO:0000256" key="5">
    <source>
        <dbReference type="SAM" id="Phobius"/>
    </source>
</evidence>
<evidence type="ECO:0000256" key="1">
    <source>
        <dbReference type="ARBA" id="ARBA00004141"/>
    </source>
</evidence>